<accession>A0A2T1EE62</accession>
<name>A0A2T1EE62_9CYAN</name>
<comment type="caution">
    <text evidence="2">The sequence shown here is derived from an EMBL/GenBank/DDBJ whole genome shotgun (WGS) entry which is preliminary data.</text>
</comment>
<evidence type="ECO:0000256" key="1">
    <source>
        <dbReference type="SAM" id="MobiDB-lite"/>
    </source>
</evidence>
<protein>
    <submittedName>
        <fullName evidence="2">Uncharacterized protein</fullName>
    </submittedName>
</protein>
<gene>
    <name evidence="2" type="ORF">C7B82_07745</name>
</gene>
<dbReference type="OrthoDB" id="9086539at2"/>
<feature type="compositionally biased region" description="Basic and acidic residues" evidence="1">
    <location>
        <begin position="261"/>
        <end position="270"/>
    </location>
</feature>
<dbReference type="EMBL" id="PVWK01000043">
    <property type="protein sequence ID" value="PSB31004.1"/>
    <property type="molecule type" value="Genomic_DNA"/>
</dbReference>
<dbReference type="AlphaFoldDB" id="A0A2T1EE62"/>
<dbReference type="Proteomes" id="UP000239576">
    <property type="component" value="Unassembled WGS sequence"/>
</dbReference>
<proteinExistence type="predicted"/>
<sequence length="270" mass="30862">MPELFKPDLLTRSTEDSLRLAARRACLHRKPYTLAVDEFEHIGILASEEEINAHMHCAKSFINESKVPWTAFGTYEMTDFLEINDQLSQRDKIIHFPRYRLEADEDVAEFKRVLEQLLRRMPLQRTPQLNNKLFELCYVGSIGKIGTLINWLINAYDLCLSEEAKTLSCTHLEETIKPEFELEKMLVEAENGETKLMRSEDKRKAFRIRLGFEKGTGVPPTQSNSSTLPPTSEPSATPASDPKKKTGSNRRKSRVGKRLPKRDSVGEKPA</sequence>
<organism evidence="2 3">
    <name type="scientific">Stenomitos frigidus ULC18</name>
    <dbReference type="NCBI Taxonomy" id="2107698"/>
    <lineage>
        <taxon>Bacteria</taxon>
        <taxon>Bacillati</taxon>
        <taxon>Cyanobacteriota</taxon>
        <taxon>Cyanophyceae</taxon>
        <taxon>Leptolyngbyales</taxon>
        <taxon>Leptolyngbyaceae</taxon>
        <taxon>Stenomitos</taxon>
    </lineage>
</organism>
<dbReference type="Pfam" id="PF05621">
    <property type="entry name" value="TniB"/>
    <property type="match status" value="1"/>
</dbReference>
<reference evidence="3" key="1">
    <citation type="submission" date="2018-02" db="EMBL/GenBank/DDBJ databases">
        <authorList>
            <person name="Moore K."/>
            <person name="Momper L."/>
        </authorList>
    </citation>
    <scope>NUCLEOTIDE SEQUENCE [LARGE SCALE GENOMIC DNA]</scope>
    <source>
        <strain evidence="3">ULC18</strain>
    </source>
</reference>
<keyword evidence="3" id="KW-1185">Reference proteome</keyword>
<evidence type="ECO:0000313" key="2">
    <source>
        <dbReference type="EMBL" id="PSB31004.1"/>
    </source>
</evidence>
<feature type="compositionally biased region" description="Basic residues" evidence="1">
    <location>
        <begin position="245"/>
        <end position="260"/>
    </location>
</feature>
<reference evidence="2 3" key="2">
    <citation type="submission" date="2018-03" db="EMBL/GenBank/DDBJ databases">
        <title>The ancient ancestry and fast evolution of plastids.</title>
        <authorList>
            <person name="Moore K.R."/>
            <person name="Magnabosco C."/>
            <person name="Momper L."/>
            <person name="Gold D.A."/>
            <person name="Bosak T."/>
            <person name="Fournier G.P."/>
        </authorList>
    </citation>
    <scope>NUCLEOTIDE SEQUENCE [LARGE SCALE GENOMIC DNA]</scope>
    <source>
        <strain evidence="2 3">ULC18</strain>
    </source>
</reference>
<dbReference type="InterPro" id="IPR008868">
    <property type="entry name" value="TniB"/>
</dbReference>
<evidence type="ECO:0000313" key="3">
    <source>
        <dbReference type="Proteomes" id="UP000239576"/>
    </source>
</evidence>
<feature type="compositionally biased region" description="Low complexity" evidence="1">
    <location>
        <begin position="225"/>
        <end position="240"/>
    </location>
</feature>
<feature type="region of interest" description="Disordered" evidence="1">
    <location>
        <begin position="211"/>
        <end position="270"/>
    </location>
</feature>